<evidence type="ECO:0000313" key="6">
    <source>
        <dbReference type="Proteomes" id="UP000030184"/>
    </source>
</evidence>
<dbReference type="InterPro" id="IPR036694">
    <property type="entry name" value="Dodecin-like_sf"/>
</dbReference>
<dbReference type="SUPFAM" id="SSF89807">
    <property type="entry name" value="Dodecin-like"/>
    <property type="match status" value="1"/>
</dbReference>
<dbReference type="EMBL" id="BBNY01000001">
    <property type="protein sequence ID" value="GAL88044.1"/>
    <property type="molecule type" value="Genomic_DNA"/>
</dbReference>
<name>A0A090W332_9FLAO</name>
<dbReference type="OrthoDB" id="1525133at2"/>
<protein>
    <recommendedName>
        <fullName evidence="8">Dodecin</fullName>
    </recommendedName>
</protein>
<dbReference type="EMBL" id="BBNR01000003">
    <property type="protein sequence ID" value="GAL65982.1"/>
    <property type="molecule type" value="Genomic_DNA"/>
</dbReference>
<reference evidence="4 7" key="2">
    <citation type="submission" date="2018-02" db="EMBL/GenBank/DDBJ databases">
        <title>Genomic Encyclopedia of Archaeal and Bacterial Type Strains, Phase II (KMG-II): from individual species to whole genera.</title>
        <authorList>
            <person name="Goeker M."/>
        </authorList>
    </citation>
    <scope>NUCLEOTIDE SEQUENCE [LARGE SCALE GENOMIC DNA]</scope>
    <source>
        <strain evidence="4 7">DSM 21165</strain>
    </source>
</reference>
<dbReference type="eggNOG" id="COG3360">
    <property type="taxonomic scope" value="Bacteria"/>
</dbReference>
<dbReference type="Proteomes" id="UP000029641">
    <property type="component" value="Unassembled WGS sequence"/>
</dbReference>
<dbReference type="EMBL" id="PVEO01000011">
    <property type="protein sequence ID" value="PQV46006.1"/>
    <property type="molecule type" value="Genomic_DNA"/>
</dbReference>
<evidence type="ECO:0000313" key="2">
    <source>
        <dbReference type="EMBL" id="GAL70623.1"/>
    </source>
</evidence>
<comment type="caution">
    <text evidence="2">The sequence shown here is derived from an EMBL/GenBank/DDBJ whole genome shotgun (WGS) entry which is preliminary data.</text>
</comment>
<organism evidence="2 5">
    <name type="scientific">Jejuia pallidilutea</name>
    <dbReference type="NCBI Taxonomy" id="504487"/>
    <lineage>
        <taxon>Bacteria</taxon>
        <taxon>Pseudomonadati</taxon>
        <taxon>Bacteroidota</taxon>
        <taxon>Flavobacteriia</taxon>
        <taxon>Flavobacteriales</taxon>
        <taxon>Flavobacteriaceae</taxon>
        <taxon>Jejuia</taxon>
    </lineage>
</organism>
<evidence type="ECO:0000313" key="7">
    <source>
        <dbReference type="Proteomes" id="UP000251545"/>
    </source>
</evidence>
<evidence type="ECO:0000313" key="3">
    <source>
        <dbReference type="EMBL" id="GAL88044.1"/>
    </source>
</evidence>
<evidence type="ECO:0000313" key="5">
    <source>
        <dbReference type="Proteomes" id="UP000029646"/>
    </source>
</evidence>
<proteinExistence type="predicted"/>
<accession>A0A090W332</accession>
<reference evidence="6" key="1">
    <citation type="journal article" date="2014" name="Genome Announc.">
        <title>Draft Genome Sequence of Marine Flavobacterium Jejuia pallidilutea Strain 11shimoA1 and Pigmentation Mutants.</title>
        <authorList>
            <person name="Takatani N."/>
            <person name="Nakanishi M."/>
            <person name="Meirelles P."/>
            <person name="Mino S."/>
            <person name="Suda W."/>
            <person name="Oshima K."/>
            <person name="Hattori M."/>
            <person name="Ohkuma M."/>
            <person name="Hosokawa M."/>
            <person name="Miyashita K."/>
            <person name="Thompson F.L."/>
            <person name="Niwa A."/>
            <person name="Sawabe T."/>
            <person name="Sawabe T."/>
        </authorList>
    </citation>
    <scope>NUCLEOTIDE SEQUENCE [LARGE SCALE GENOMIC DNA]</scope>
    <source>
        <strain evidence="6">JCM 19538</strain>
    </source>
</reference>
<evidence type="ECO:0008006" key="8">
    <source>
        <dbReference type="Google" id="ProtNLM"/>
    </source>
</evidence>
<sequence length="66" mass="7385">MAVLKVIEVLANSDKSWEDATKKAVKEASKSVKNIRSVYVKEQSGIVNDGEVTEFRVNVKITFEVK</sequence>
<dbReference type="EMBL" id="BBNS01000006">
    <property type="protein sequence ID" value="GAL70623.1"/>
    <property type="molecule type" value="Genomic_DNA"/>
</dbReference>
<gene>
    <name evidence="4" type="ORF">CLV33_11156</name>
    <name evidence="1" type="ORF">JCM19301_547</name>
    <name evidence="2" type="ORF">JCM19302_1532</name>
    <name evidence="3" type="ORF">JCM19538_2407</name>
</gene>
<dbReference type="RefSeq" id="WP_042241460.1">
    <property type="nucleotide sequence ID" value="NZ_BBNR01000003.1"/>
</dbReference>
<dbReference type="PANTHER" id="PTHR39324:SF1">
    <property type="entry name" value="CALCIUM DODECIN"/>
    <property type="match status" value="1"/>
</dbReference>
<dbReference type="InterPro" id="IPR025543">
    <property type="entry name" value="Dodecin-like"/>
</dbReference>
<keyword evidence="6" id="KW-1185">Reference proteome</keyword>
<dbReference type="Proteomes" id="UP000251545">
    <property type="component" value="Unassembled WGS sequence"/>
</dbReference>
<dbReference type="PANTHER" id="PTHR39324">
    <property type="entry name" value="CALCIUM DODECIN"/>
    <property type="match status" value="1"/>
</dbReference>
<dbReference type="Proteomes" id="UP000030184">
    <property type="component" value="Unassembled WGS sequence"/>
</dbReference>
<evidence type="ECO:0000313" key="1">
    <source>
        <dbReference type="EMBL" id="GAL65982.1"/>
    </source>
</evidence>
<dbReference type="Proteomes" id="UP000029646">
    <property type="component" value="Unassembled WGS sequence"/>
</dbReference>
<dbReference type="Gene3D" id="3.30.1660.10">
    <property type="entry name" value="Flavin-binding protein dodecin"/>
    <property type="match status" value="1"/>
</dbReference>
<dbReference type="Pfam" id="PF07311">
    <property type="entry name" value="Dodecin"/>
    <property type="match status" value="1"/>
</dbReference>
<dbReference type="STRING" id="504487.JCM19538_2407"/>
<dbReference type="InterPro" id="IPR009923">
    <property type="entry name" value="Dodecin"/>
</dbReference>
<evidence type="ECO:0000313" key="4">
    <source>
        <dbReference type="EMBL" id="PQV46006.1"/>
    </source>
</evidence>
<dbReference type="AlphaFoldDB" id="A0A090W332"/>